<dbReference type="EMBL" id="JALJOS010000018">
    <property type="protein sequence ID" value="KAK9827474.1"/>
    <property type="molecule type" value="Genomic_DNA"/>
</dbReference>
<dbReference type="InterPro" id="IPR005045">
    <property type="entry name" value="CDC50/LEM3_fam"/>
</dbReference>
<evidence type="ECO:0000313" key="10">
    <source>
        <dbReference type="Proteomes" id="UP001438707"/>
    </source>
</evidence>
<dbReference type="Pfam" id="PF03381">
    <property type="entry name" value="CDC50"/>
    <property type="match status" value="1"/>
</dbReference>
<evidence type="ECO:0000256" key="8">
    <source>
        <dbReference type="SAM" id="Phobius"/>
    </source>
</evidence>
<name>A0AAW1R160_9CHLO</name>
<reference evidence="9 10" key="1">
    <citation type="journal article" date="2024" name="Nat. Commun.">
        <title>Phylogenomics reveals the evolutionary origins of lichenization in chlorophyte algae.</title>
        <authorList>
            <person name="Puginier C."/>
            <person name="Libourel C."/>
            <person name="Otte J."/>
            <person name="Skaloud P."/>
            <person name="Haon M."/>
            <person name="Grisel S."/>
            <person name="Petersen M."/>
            <person name="Berrin J.G."/>
            <person name="Delaux P.M."/>
            <person name="Dal Grande F."/>
            <person name="Keller J."/>
        </authorList>
    </citation>
    <scope>NUCLEOTIDE SEQUENCE [LARGE SCALE GENOMIC DNA]</scope>
    <source>
        <strain evidence="9 10">SAG 2145</strain>
    </source>
</reference>
<keyword evidence="3 8" id="KW-0812">Transmembrane</keyword>
<keyword evidence="10" id="KW-1185">Reference proteome</keyword>
<dbReference type="GO" id="GO:0005783">
    <property type="term" value="C:endoplasmic reticulum"/>
    <property type="evidence" value="ECO:0007669"/>
    <property type="project" value="TreeGrafter"/>
</dbReference>
<dbReference type="Proteomes" id="UP001438707">
    <property type="component" value="Unassembled WGS sequence"/>
</dbReference>
<sequence>MPLFRKRQSFAGQNRPTNPGGTSTSTVPDAGALTASRPEKRHKWYIRLARQELKGWAPIITGNAVVIYFLVMGILLLALGIPILVGSHGVKEFTANYDDIGQLAGKDFNAKRDYMYSQGGSGTTGSVTIRVTSLMKQPVYLYYQLSKYYQNHKRYVRSRDDKQLAGVGPADAPGNRGICSPEEFLGGPNGQANPDIPNNNTVRPCGLIAWSNFNDTITLPSSFDLREDEIAWPYDIKHLYGNFTSVNYNPGDLNPPDTRYPLNTGQYRGGGNFSQGEGMRDNQHLIVWMRPAAHRTFRKLYGVIHQDIPAGTNIDVNINSRYNTYGFGGQKAIVLATTSWVGGKNNFLGVIYIIFGVLALVVAVAFLLTYQMGMMKRRRFGDPSYLSWNRHSNMIGR</sequence>
<feature type="transmembrane region" description="Helical" evidence="8">
    <location>
        <begin position="347"/>
        <end position="370"/>
    </location>
</feature>
<comment type="subcellular location">
    <subcellularLocation>
        <location evidence="1">Membrane</location>
        <topology evidence="1">Multi-pass membrane protein</topology>
    </subcellularLocation>
</comment>
<comment type="similarity">
    <text evidence="2 6">Belongs to the CDC50/LEM3 family.</text>
</comment>
<dbReference type="GO" id="GO:0005886">
    <property type="term" value="C:plasma membrane"/>
    <property type="evidence" value="ECO:0007669"/>
    <property type="project" value="TreeGrafter"/>
</dbReference>
<dbReference type="PANTHER" id="PTHR10926">
    <property type="entry name" value="CELL CYCLE CONTROL PROTEIN 50"/>
    <property type="match status" value="1"/>
</dbReference>
<evidence type="ECO:0000256" key="1">
    <source>
        <dbReference type="ARBA" id="ARBA00004141"/>
    </source>
</evidence>
<keyword evidence="5 6" id="KW-0472">Membrane</keyword>
<evidence type="ECO:0000256" key="7">
    <source>
        <dbReference type="SAM" id="MobiDB-lite"/>
    </source>
</evidence>
<feature type="transmembrane region" description="Helical" evidence="8">
    <location>
        <begin position="56"/>
        <end position="85"/>
    </location>
</feature>
<feature type="compositionally biased region" description="Polar residues" evidence="7">
    <location>
        <begin position="10"/>
        <end position="27"/>
    </location>
</feature>
<protein>
    <recommendedName>
        <fullName evidence="6">ALA-interacting subunit</fullName>
    </recommendedName>
</protein>
<evidence type="ECO:0000256" key="3">
    <source>
        <dbReference type="ARBA" id="ARBA00022692"/>
    </source>
</evidence>
<evidence type="ECO:0000256" key="5">
    <source>
        <dbReference type="ARBA" id="ARBA00023136"/>
    </source>
</evidence>
<dbReference type="AlphaFoldDB" id="A0AAW1R160"/>
<accession>A0AAW1R160</accession>
<gene>
    <name evidence="9" type="ORF">WJX74_004545</name>
</gene>
<dbReference type="GO" id="GO:0005794">
    <property type="term" value="C:Golgi apparatus"/>
    <property type="evidence" value="ECO:0007669"/>
    <property type="project" value="TreeGrafter"/>
</dbReference>
<comment type="caution">
    <text evidence="9">The sequence shown here is derived from an EMBL/GenBank/DDBJ whole genome shotgun (WGS) entry which is preliminary data.</text>
</comment>
<dbReference type="PIRSF" id="PIRSF015840">
    <property type="entry name" value="DUF284_TM_euk"/>
    <property type="match status" value="1"/>
</dbReference>
<feature type="region of interest" description="Disordered" evidence="7">
    <location>
        <begin position="1"/>
        <end position="33"/>
    </location>
</feature>
<organism evidence="9 10">
    <name type="scientific">Apatococcus lobatus</name>
    <dbReference type="NCBI Taxonomy" id="904363"/>
    <lineage>
        <taxon>Eukaryota</taxon>
        <taxon>Viridiplantae</taxon>
        <taxon>Chlorophyta</taxon>
        <taxon>core chlorophytes</taxon>
        <taxon>Trebouxiophyceae</taxon>
        <taxon>Chlorellales</taxon>
        <taxon>Chlorellaceae</taxon>
        <taxon>Apatococcus</taxon>
    </lineage>
</organism>
<dbReference type="PANTHER" id="PTHR10926:SF0">
    <property type="entry name" value="CDC50, ISOFORM A"/>
    <property type="match status" value="1"/>
</dbReference>
<evidence type="ECO:0000256" key="2">
    <source>
        <dbReference type="ARBA" id="ARBA00009457"/>
    </source>
</evidence>
<keyword evidence="4 8" id="KW-1133">Transmembrane helix</keyword>
<evidence type="ECO:0000313" key="9">
    <source>
        <dbReference type="EMBL" id="KAK9827474.1"/>
    </source>
</evidence>
<proteinExistence type="inferred from homology"/>
<evidence type="ECO:0000256" key="4">
    <source>
        <dbReference type="ARBA" id="ARBA00022989"/>
    </source>
</evidence>
<evidence type="ECO:0000256" key="6">
    <source>
        <dbReference type="PIRNR" id="PIRNR015840"/>
    </source>
</evidence>